<dbReference type="STRING" id="1165861.A0A0L0V915"/>
<evidence type="ECO:0000256" key="1">
    <source>
        <dbReference type="SAM" id="Coils"/>
    </source>
</evidence>
<accession>A0A0L0V915</accession>
<evidence type="ECO:0000256" key="2">
    <source>
        <dbReference type="SAM" id="MobiDB-lite"/>
    </source>
</evidence>
<gene>
    <name evidence="3" type="ORF">PSTG_11055</name>
</gene>
<feature type="compositionally biased region" description="Basic and acidic residues" evidence="2">
    <location>
        <begin position="547"/>
        <end position="557"/>
    </location>
</feature>
<keyword evidence="1" id="KW-0175">Coiled coil</keyword>
<feature type="region of interest" description="Disordered" evidence="2">
    <location>
        <begin position="589"/>
        <end position="609"/>
    </location>
</feature>
<organism evidence="3 4">
    <name type="scientific">Puccinia striiformis f. sp. tritici PST-78</name>
    <dbReference type="NCBI Taxonomy" id="1165861"/>
    <lineage>
        <taxon>Eukaryota</taxon>
        <taxon>Fungi</taxon>
        <taxon>Dikarya</taxon>
        <taxon>Basidiomycota</taxon>
        <taxon>Pucciniomycotina</taxon>
        <taxon>Pucciniomycetes</taxon>
        <taxon>Pucciniales</taxon>
        <taxon>Pucciniaceae</taxon>
        <taxon>Puccinia</taxon>
    </lineage>
</organism>
<dbReference type="EMBL" id="AJIL01000093">
    <property type="protein sequence ID" value="KNE95691.1"/>
    <property type="molecule type" value="Genomic_DNA"/>
</dbReference>
<dbReference type="AlphaFoldDB" id="A0A0L0V915"/>
<feature type="coiled-coil region" evidence="1">
    <location>
        <begin position="104"/>
        <end position="141"/>
    </location>
</feature>
<protein>
    <submittedName>
        <fullName evidence="3">Uncharacterized protein</fullName>
    </submittedName>
</protein>
<reference evidence="4" key="1">
    <citation type="submission" date="2014-03" db="EMBL/GenBank/DDBJ databases">
        <title>The Genome Sequence of Puccinia striiformis f. sp. tritici PST-78.</title>
        <authorList>
            <consortium name="The Broad Institute Genome Sequencing Platform"/>
            <person name="Cuomo C."/>
            <person name="Hulbert S."/>
            <person name="Chen X."/>
            <person name="Walker B."/>
            <person name="Young S.K."/>
            <person name="Zeng Q."/>
            <person name="Gargeya S."/>
            <person name="Fitzgerald M."/>
            <person name="Haas B."/>
            <person name="Abouelleil A."/>
            <person name="Alvarado L."/>
            <person name="Arachchi H.M."/>
            <person name="Berlin A.M."/>
            <person name="Chapman S.B."/>
            <person name="Goldberg J."/>
            <person name="Griggs A."/>
            <person name="Gujja S."/>
            <person name="Hansen M."/>
            <person name="Howarth C."/>
            <person name="Imamovic A."/>
            <person name="Larimer J."/>
            <person name="McCowan C."/>
            <person name="Montmayeur A."/>
            <person name="Murphy C."/>
            <person name="Neiman D."/>
            <person name="Pearson M."/>
            <person name="Priest M."/>
            <person name="Roberts A."/>
            <person name="Saif S."/>
            <person name="Shea T."/>
            <person name="Sisk P."/>
            <person name="Sykes S."/>
            <person name="Wortman J."/>
            <person name="Nusbaum C."/>
            <person name="Birren B."/>
        </authorList>
    </citation>
    <scope>NUCLEOTIDE SEQUENCE [LARGE SCALE GENOMIC DNA]</scope>
    <source>
        <strain evidence="4">race PST-78</strain>
    </source>
</reference>
<feature type="region of interest" description="Disordered" evidence="2">
    <location>
        <begin position="676"/>
        <end position="759"/>
    </location>
</feature>
<feature type="compositionally biased region" description="Acidic residues" evidence="2">
    <location>
        <begin position="739"/>
        <end position="759"/>
    </location>
</feature>
<proteinExistence type="predicted"/>
<sequence>MPPRQRARPTMLDARDIQLQNRMDELERSMHLSVIQMNTKVEAVKSSNAQALADLRTKVDESRDNVLIIKARLATQVPPNKQVLADLGARIIRLEDAMTKGPVLRDLEAKVATLTENIQVLNRWGDRFSELESKVQEINKRMQVQLQSTNQLVNPRLELNTSYDNTVNLTKDQLLAIQASTDSMQKELLLQQKETDLIQDLGKKYTKVSSMTQQVSYFGNLSERNQKDNSAHSWQIESLHQDNQLIVRRQGKIWDRLTGVEKSVCNISSGNDKLVKANDQQQLMEVDDSATKIAPYNSEAADLKELVAKQYDITFVSQLHSLTMTIESTKQWVLAQIQDFQTVFKQATTHELAMQRHSMEEAVMVRVERISELQNNISDRLKIPQGDIVQLNQSKIEGRLLNLEKDGEGTAATLSEVKTGIELLKQDNKLLSQHQKVIESSVVGLDKRTNQLHLVDDLAVFSSSQMEHKKIMNLMLPQLPGKPKSKLQLWTRTNQEQGIKHRNGADGDPCPFHVRRGAWLANSDTSRSPASPDELERLQLVGKLIRRPGEAPARREANPMAWRGSSSSGSYSDELELLQFVGKLSRRPGEAPGHLYTPTLHQPRPSPSTASCYLQCTDTNRNAQLKKQHTASVKCPLPVQREHIEICGHKDRIGIHEEDDGSDADSEEGVMSKKRYDGLAKARSNRLPQVSSGGETASEHLSLPTQNLQPIAHPGNKNKHITSGFAPPFRVTLNGESNTDSDSESDTDSDSESDTDSDGETILVLRSIKAKLTFSDQDDQVALGDLTSDEYDTPPSQKNRSTSRQPDKPNKKKYRRQNQTNVSSRPKTESLRKERLKMCLKKKLDDLCLSNATQHHICMLMGIKQSKSAFPRQPTDKELSKMPDLGSGSPVFPVTADYLIPASTRQLGAPQNEWVMVSRNIACDEFGSMDSHLWDLVSRLTT</sequence>
<name>A0A0L0V915_9BASI</name>
<feature type="compositionally biased region" description="Polar residues" evidence="2">
    <location>
        <begin position="686"/>
        <end position="695"/>
    </location>
</feature>
<comment type="caution">
    <text evidence="3">The sequence shown here is derived from an EMBL/GenBank/DDBJ whole genome shotgun (WGS) entry which is preliminary data.</text>
</comment>
<feature type="compositionally biased region" description="Polar residues" evidence="2">
    <location>
        <begin position="794"/>
        <end position="804"/>
    </location>
</feature>
<feature type="region of interest" description="Disordered" evidence="2">
    <location>
        <begin position="785"/>
        <end position="833"/>
    </location>
</feature>
<dbReference type="Proteomes" id="UP000054564">
    <property type="component" value="Unassembled WGS sequence"/>
</dbReference>
<feature type="region of interest" description="Disordered" evidence="2">
    <location>
        <begin position="547"/>
        <end position="570"/>
    </location>
</feature>
<keyword evidence="4" id="KW-1185">Reference proteome</keyword>
<evidence type="ECO:0000313" key="4">
    <source>
        <dbReference type="Proteomes" id="UP000054564"/>
    </source>
</evidence>
<evidence type="ECO:0000313" key="3">
    <source>
        <dbReference type="EMBL" id="KNE95691.1"/>
    </source>
</evidence>